<dbReference type="Pfam" id="PF00072">
    <property type="entry name" value="Response_reg"/>
    <property type="match status" value="1"/>
</dbReference>
<dbReference type="InterPro" id="IPR003661">
    <property type="entry name" value="HisK_dim/P_dom"/>
</dbReference>
<keyword evidence="5" id="KW-0812">Transmembrane</keyword>
<evidence type="ECO:0000256" key="3">
    <source>
        <dbReference type="ARBA" id="ARBA00022553"/>
    </source>
</evidence>
<dbReference type="InterPro" id="IPR003594">
    <property type="entry name" value="HATPase_dom"/>
</dbReference>
<comment type="caution">
    <text evidence="8">The sequence shown here is derived from an EMBL/GenBank/DDBJ whole genome shotgun (WGS) entry which is preliminary data.</text>
</comment>
<feature type="domain" description="Response regulatory" evidence="7">
    <location>
        <begin position="556"/>
        <end position="673"/>
    </location>
</feature>
<feature type="transmembrane region" description="Helical" evidence="5">
    <location>
        <begin position="110"/>
        <end position="129"/>
    </location>
</feature>
<feature type="modified residue" description="4-aspartylphosphate" evidence="4">
    <location>
        <position position="607"/>
    </location>
</feature>
<gene>
    <name evidence="8" type="ORF">FGK64_12540</name>
</gene>
<dbReference type="SUPFAM" id="SSF47384">
    <property type="entry name" value="Homodimeric domain of signal transducing histidine kinase"/>
    <property type="match status" value="1"/>
</dbReference>
<dbReference type="SMART" id="SM00388">
    <property type="entry name" value="HisKA"/>
    <property type="match status" value="1"/>
</dbReference>
<dbReference type="InterPro" id="IPR001789">
    <property type="entry name" value="Sig_transdc_resp-reg_receiver"/>
</dbReference>
<evidence type="ECO:0000259" key="7">
    <source>
        <dbReference type="PROSITE" id="PS50110"/>
    </source>
</evidence>
<feature type="domain" description="Histidine kinase" evidence="6">
    <location>
        <begin position="310"/>
        <end position="534"/>
    </location>
</feature>
<dbReference type="SUPFAM" id="SSF55874">
    <property type="entry name" value="ATPase domain of HSP90 chaperone/DNA topoisomerase II/histidine kinase"/>
    <property type="match status" value="1"/>
</dbReference>
<evidence type="ECO:0000256" key="1">
    <source>
        <dbReference type="ARBA" id="ARBA00000085"/>
    </source>
</evidence>
<dbReference type="RefSeq" id="WP_138864111.1">
    <property type="nucleotide sequence ID" value="NZ_VCPC01000002.1"/>
</dbReference>
<proteinExistence type="predicted"/>
<feature type="transmembrane region" description="Helical" evidence="5">
    <location>
        <begin position="83"/>
        <end position="104"/>
    </location>
</feature>
<keyword evidence="5" id="KW-0472">Membrane</keyword>
<evidence type="ECO:0000256" key="2">
    <source>
        <dbReference type="ARBA" id="ARBA00012438"/>
    </source>
</evidence>
<keyword evidence="3 4" id="KW-0597">Phosphoprotein</keyword>
<dbReference type="EC" id="2.7.13.3" evidence="2"/>
<dbReference type="PRINTS" id="PR00344">
    <property type="entry name" value="BCTRLSENSOR"/>
</dbReference>
<name>A0ABY2XB08_9RHOB</name>
<organism evidence="8 9">
    <name type="scientific">Arenibacterium halophilum</name>
    <dbReference type="NCBI Taxonomy" id="2583821"/>
    <lineage>
        <taxon>Bacteria</taxon>
        <taxon>Pseudomonadati</taxon>
        <taxon>Pseudomonadota</taxon>
        <taxon>Alphaproteobacteria</taxon>
        <taxon>Rhodobacterales</taxon>
        <taxon>Paracoccaceae</taxon>
        <taxon>Arenibacterium</taxon>
    </lineage>
</organism>
<dbReference type="PROSITE" id="PS50110">
    <property type="entry name" value="RESPONSE_REGULATORY"/>
    <property type="match status" value="1"/>
</dbReference>
<dbReference type="Pfam" id="PF02518">
    <property type="entry name" value="HATPase_c"/>
    <property type="match status" value="1"/>
</dbReference>
<evidence type="ECO:0000256" key="5">
    <source>
        <dbReference type="SAM" id="Phobius"/>
    </source>
</evidence>
<feature type="transmembrane region" description="Helical" evidence="5">
    <location>
        <begin position="245"/>
        <end position="267"/>
    </location>
</feature>
<dbReference type="Gene3D" id="1.10.287.130">
    <property type="match status" value="1"/>
</dbReference>
<keyword evidence="9" id="KW-1185">Reference proteome</keyword>
<dbReference type="InterPro" id="IPR011006">
    <property type="entry name" value="CheY-like_superfamily"/>
</dbReference>
<feature type="transmembrane region" description="Helical" evidence="5">
    <location>
        <begin position="51"/>
        <end position="71"/>
    </location>
</feature>
<feature type="transmembrane region" description="Helical" evidence="5">
    <location>
        <begin position="20"/>
        <end position="39"/>
    </location>
</feature>
<evidence type="ECO:0000313" key="8">
    <source>
        <dbReference type="EMBL" id="TMV13557.1"/>
    </source>
</evidence>
<dbReference type="PROSITE" id="PS50109">
    <property type="entry name" value="HIS_KIN"/>
    <property type="match status" value="1"/>
</dbReference>
<evidence type="ECO:0000259" key="6">
    <source>
        <dbReference type="PROSITE" id="PS50109"/>
    </source>
</evidence>
<dbReference type="InterPro" id="IPR036097">
    <property type="entry name" value="HisK_dim/P_sf"/>
</dbReference>
<dbReference type="Gene3D" id="3.30.565.10">
    <property type="entry name" value="Histidine kinase-like ATPase, C-terminal domain"/>
    <property type="match status" value="1"/>
</dbReference>
<dbReference type="InterPro" id="IPR004358">
    <property type="entry name" value="Sig_transdc_His_kin-like_C"/>
</dbReference>
<keyword evidence="5" id="KW-1133">Transmembrane helix</keyword>
<dbReference type="InterPro" id="IPR036890">
    <property type="entry name" value="HATPase_C_sf"/>
</dbReference>
<dbReference type="Gene3D" id="3.40.50.2300">
    <property type="match status" value="1"/>
</dbReference>
<feature type="transmembrane region" description="Helical" evidence="5">
    <location>
        <begin position="174"/>
        <end position="194"/>
    </location>
</feature>
<sequence length="680" mass="73763">MKPKFDIAATREAMHKIAAALAVLAFAIAWSVLIFGWGLGADSMIRIQPHFPAMVPETAMFLIAGAAATFLQSLRVLRPLVLLLGWLILAIMALGTIVPIAAQGARPGDAMSFATSVAASLMGLSLILTDKDPTRRSLFRASLNVVGLSVVSLPLLGYLFAAEALFSNPIYTSMALHTAGCSFLIFTGLTLLEPRGSWVSILLAPEHGSELTRRILPLIVVGPIFLCAIAKLATDIELMEADFRLTLLAFAMIVSIGGATLFFANLVNIAERRTNAIERQLRLSEMTRQKTELAIARTQKVEALGQLVGGVAHDFNNTLTVVLGNLDLIIQSTNEEERKQFTVEAMQAAELAANHTRQLLAYVRKSRLQPSPQKLADLVGPTLLMFRRLRPANIEIHTEIDDSACRVLVDPVNFQQSLLNLLINARDALPNGGHITVALQEKHSSEISGPMSDSAELLPGNYMAVSVLDTGIGMDVRTLERATEPFFTTKDVGEGSGLGLSMVSGFCRQSGGGLRIKSTVGEGSEVVMLFPISDTVEQPKADQHDVKPHRGDDKATIMVVEDEPQVSRVLARQLEADGHTILLALDAEEAQGLLISGDTLPDLVLTDLIMPGRIQGHELAQWVRETYPTISVALMSGYESENERRQYPGVADLPFIQKPIDRDRLRSIVAEAIGNRSKPV</sequence>
<dbReference type="Proteomes" id="UP001191082">
    <property type="component" value="Unassembled WGS sequence"/>
</dbReference>
<dbReference type="CDD" id="cd00082">
    <property type="entry name" value="HisKA"/>
    <property type="match status" value="1"/>
</dbReference>
<dbReference type="SUPFAM" id="SSF52172">
    <property type="entry name" value="CheY-like"/>
    <property type="match status" value="1"/>
</dbReference>
<dbReference type="EMBL" id="VCPC01000002">
    <property type="protein sequence ID" value="TMV13557.1"/>
    <property type="molecule type" value="Genomic_DNA"/>
</dbReference>
<dbReference type="PANTHER" id="PTHR43065:SF49">
    <property type="entry name" value="HISTIDINE KINASE"/>
    <property type="match status" value="1"/>
</dbReference>
<dbReference type="SMART" id="SM00387">
    <property type="entry name" value="HATPase_c"/>
    <property type="match status" value="1"/>
</dbReference>
<dbReference type="InterPro" id="IPR005467">
    <property type="entry name" value="His_kinase_dom"/>
</dbReference>
<reference evidence="8 9" key="1">
    <citation type="submission" date="2019-05" db="EMBL/GenBank/DDBJ databases">
        <title>Marivita sp. nov. isolated from sea sediment.</title>
        <authorList>
            <person name="Kim W."/>
        </authorList>
    </citation>
    <scope>NUCLEOTIDE SEQUENCE [LARGE SCALE GENOMIC DNA]</scope>
    <source>
        <strain evidence="8 9">CAU 1492</strain>
    </source>
</reference>
<protein>
    <recommendedName>
        <fullName evidence="2">histidine kinase</fullName>
        <ecNumber evidence="2">2.7.13.3</ecNumber>
    </recommendedName>
</protein>
<dbReference type="PANTHER" id="PTHR43065">
    <property type="entry name" value="SENSOR HISTIDINE KINASE"/>
    <property type="match status" value="1"/>
</dbReference>
<evidence type="ECO:0000313" key="9">
    <source>
        <dbReference type="Proteomes" id="UP001191082"/>
    </source>
</evidence>
<feature type="transmembrane region" description="Helical" evidence="5">
    <location>
        <begin position="215"/>
        <end position="233"/>
    </location>
</feature>
<comment type="catalytic activity">
    <reaction evidence="1">
        <text>ATP + protein L-histidine = ADP + protein N-phospho-L-histidine.</text>
        <dbReference type="EC" id="2.7.13.3"/>
    </reaction>
</comment>
<feature type="transmembrane region" description="Helical" evidence="5">
    <location>
        <begin position="141"/>
        <end position="162"/>
    </location>
</feature>
<dbReference type="SMART" id="SM00448">
    <property type="entry name" value="REC"/>
    <property type="match status" value="1"/>
</dbReference>
<accession>A0ABY2XB08</accession>
<evidence type="ECO:0000256" key="4">
    <source>
        <dbReference type="PROSITE-ProRule" id="PRU00169"/>
    </source>
</evidence>